<dbReference type="AlphaFoldDB" id="A0A915DTL1"/>
<dbReference type="WBParaSite" id="jg23377.1">
    <property type="protein sequence ID" value="jg23377.1"/>
    <property type="gene ID" value="jg23377"/>
</dbReference>
<keyword evidence="1" id="KW-1185">Reference proteome</keyword>
<dbReference type="Proteomes" id="UP000887574">
    <property type="component" value="Unplaced"/>
</dbReference>
<organism evidence="1 2">
    <name type="scientific">Ditylenchus dipsaci</name>
    <dbReference type="NCBI Taxonomy" id="166011"/>
    <lineage>
        <taxon>Eukaryota</taxon>
        <taxon>Metazoa</taxon>
        <taxon>Ecdysozoa</taxon>
        <taxon>Nematoda</taxon>
        <taxon>Chromadorea</taxon>
        <taxon>Rhabditida</taxon>
        <taxon>Tylenchina</taxon>
        <taxon>Tylenchomorpha</taxon>
        <taxon>Sphaerularioidea</taxon>
        <taxon>Anguinidae</taxon>
        <taxon>Anguininae</taxon>
        <taxon>Ditylenchus</taxon>
    </lineage>
</organism>
<sequence length="151" mass="16585">MSPQTPNFDCLLPEPLGNSYTLVPVKDDPYAISIPSPPSPDVQSQLLPIDQIKEEFVTKVTKKNCQSHPYGRPCNRTKLAFGSTFCLVCGDLAVNKHLVVLVAMLVPPFSDELFLAKRHTSVRRKKVACCKELNHDICASSAGFKNASNQA</sequence>
<accession>A0A915DTL1</accession>
<protein>
    <submittedName>
        <fullName evidence="2">Nuclear receptor domain-containing protein</fullName>
    </submittedName>
</protein>
<name>A0A915DTL1_9BILA</name>
<evidence type="ECO:0000313" key="1">
    <source>
        <dbReference type="Proteomes" id="UP000887574"/>
    </source>
</evidence>
<evidence type="ECO:0000313" key="2">
    <source>
        <dbReference type="WBParaSite" id="jg23377.1"/>
    </source>
</evidence>
<reference evidence="2" key="1">
    <citation type="submission" date="2022-11" db="UniProtKB">
        <authorList>
            <consortium name="WormBaseParasite"/>
        </authorList>
    </citation>
    <scope>IDENTIFICATION</scope>
</reference>
<proteinExistence type="predicted"/>